<dbReference type="GO" id="GO:1901135">
    <property type="term" value="P:carbohydrate derivative metabolic process"/>
    <property type="evidence" value="ECO:0007669"/>
    <property type="project" value="InterPro"/>
</dbReference>
<organism evidence="2 3">
    <name type="scientific">Actinophytocola algeriensis</name>
    <dbReference type="NCBI Taxonomy" id="1768010"/>
    <lineage>
        <taxon>Bacteria</taxon>
        <taxon>Bacillati</taxon>
        <taxon>Actinomycetota</taxon>
        <taxon>Actinomycetes</taxon>
        <taxon>Pseudonocardiales</taxon>
        <taxon>Pseudonocardiaceae</taxon>
    </lineage>
</organism>
<dbReference type="SUPFAM" id="SSF53697">
    <property type="entry name" value="SIS domain"/>
    <property type="match status" value="1"/>
</dbReference>
<dbReference type="PANTHER" id="PTHR30390:SF6">
    <property type="entry name" value="DNAA INITIATOR-ASSOCIATING PROTEIN DIAA"/>
    <property type="match status" value="1"/>
</dbReference>
<sequence>MRTVDRLTEVERVVRVLRGEADRFTRWGGLLAERLPDGARLLAAGNGGSAAEAQHLTAELVGRFDADRPPYAAVALHADTSSLTAISNDYGYADAFARQVHAHARPRDVLVLLSTSGRSENLLRAADAGRERDVTVLAMTGPAPNPLADRADDVLAVPGCTATVQEAHLIAVHLVCAAFEAALAEPVRRVS</sequence>
<keyword evidence="2" id="KW-0413">Isomerase</keyword>
<dbReference type="Pfam" id="PF13580">
    <property type="entry name" value="SIS_2"/>
    <property type="match status" value="1"/>
</dbReference>
<evidence type="ECO:0000313" key="2">
    <source>
        <dbReference type="EMBL" id="MBB4909143.1"/>
    </source>
</evidence>
<keyword evidence="3" id="KW-1185">Reference proteome</keyword>
<evidence type="ECO:0000259" key="1">
    <source>
        <dbReference type="PROSITE" id="PS51464"/>
    </source>
</evidence>
<dbReference type="GO" id="GO:0016853">
    <property type="term" value="F:isomerase activity"/>
    <property type="evidence" value="ECO:0007669"/>
    <property type="project" value="UniProtKB-KW"/>
</dbReference>
<dbReference type="CDD" id="cd05006">
    <property type="entry name" value="SIS_GmhA"/>
    <property type="match status" value="1"/>
</dbReference>
<dbReference type="EMBL" id="JACHJQ010000005">
    <property type="protein sequence ID" value="MBB4909143.1"/>
    <property type="molecule type" value="Genomic_DNA"/>
</dbReference>
<dbReference type="InterPro" id="IPR046348">
    <property type="entry name" value="SIS_dom_sf"/>
</dbReference>
<dbReference type="RefSeq" id="WP_184813180.1">
    <property type="nucleotide sequence ID" value="NZ_JACHJQ010000005.1"/>
</dbReference>
<proteinExistence type="predicted"/>
<gene>
    <name evidence="2" type="ORF">FHR82_005396</name>
</gene>
<dbReference type="InterPro" id="IPR050099">
    <property type="entry name" value="SIS_GmhA/DiaA_subfam"/>
</dbReference>
<dbReference type="PROSITE" id="PS51464">
    <property type="entry name" value="SIS"/>
    <property type="match status" value="1"/>
</dbReference>
<protein>
    <submittedName>
        <fullName evidence="2">Phosphoheptose isomerase</fullName>
    </submittedName>
</protein>
<dbReference type="Proteomes" id="UP000520767">
    <property type="component" value="Unassembled WGS sequence"/>
</dbReference>
<dbReference type="GO" id="GO:0097367">
    <property type="term" value="F:carbohydrate derivative binding"/>
    <property type="evidence" value="ECO:0007669"/>
    <property type="project" value="InterPro"/>
</dbReference>
<dbReference type="InterPro" id="IPR035461">
    <property type="entry name" value="GmhA/DiaA"/>
</dbReference>
<reference evidence="2 3" key="1">
    <citation type="submission" date="2020-08" db="EMBL/GenBank/DDBJ databases">
        <title>Genomic Encyclopedia of Type Strains, Phase III (KMG-III): the genomes of soil and plant-associated and newly described type strains.</title>
        <authorList>
            <person name="Whitman W."/>
        </authorList>
    </citation>
    <scope>NUCLEOTIDE SEQUENCE [LARGE SCALE GENOMIC DNA]</scope>
    <source>
        <strain evidence="2 3">CECT 8960</strain>
    </source>
</reference>
<comment type="caution">
    <text evidence="2">The sequence shown here is derived from an EMBL/GenBank/DDBJ whole genome shotgun (WGS) entry which is preliminary data.</text>
</comment>
<accession>A0A7W7Q954</accession>
<evidence type="ECO:0000313" key="3">
    <source>
        <dbReference type="Proteomes" id="UP000520767"/>
    </source>
</evidence>
<dbReference type="Gene3D" id="3.40.50.10490">
    <property type="entry name" value="Glucose-6-phosphate isomerase like protein, domain 1"/>
    <property type="match status" value="1"/>
</dbReference>
<feature type="domain" description="SIS" evidence="1">
    <location>
        <begin position="31"/>
        <end position="185"/>
    </location>
</feature>
<name>A0A7W7Q954_9PSEU</name>
<dbReference type="AlphaFoldDB" id="A0A7W7Q954"/>
<dbReference type="InterPro" id="IPR001347">
    <property type="entry name" value="SIS_dom"/>
</dbReference>
<dbReference type="PANTHER" id="PTHR30390">
    <property type="entry name" value="SEDOHEPTULOSE 7-PHOSPHATE ISOMERASE / DNAA INITIATOR-ASSOCIATING FACTOR FOR REPLICATION INITIATION"/>
    <property type="match status" value="1"/>
</dbReference>